<dbReference type="GO" id="GO:0005829">
    <property type="term" value="C:cytosol"/>
    <property type="evidence" value="ECO:0007669"/>
    <property type="project" value="TreeGrafter"/>
</dbReference>
<dbReference type="InterPro" id="IPR036409">
    <property type="entry name" value="Aldolase_II/adducin_N_sf"/>
</dbReference>
<feature type="domain" description="Class II aldolase/adducin N-terminal" evidence="3">
    <location>
        <begin position="9"/>
        <end position="185"/>
    </location>
</feature>
<evidence type="ECO:0000256" key="1">
    <source>
        <dbReference type="ARBA" id="ARBA00022723"/>
    </source>
</evidence>
<dbReference type="InterPro" id="IPR001303">
    <property type="entry name" value="Aldolase_II/adducin_N"/>
</dbReference>
<dbReference type="GO" id="GO:0016832">
    <property type="term" value="F:aldehyde-lyase activity"/>
    <property type="evidence" value="ECO:0007669"/>
    <property type="project" value="TreeGrafter"/>
</dbReference>
<dbReference type="Pfam" id="PF00596">
    <property type="entry name" value="Aldolase_II"/>
    <property type="match status" value="1"/>
</dbReference>
<gene>
    <name evidence="4" type="primary">mtnB_2</name>
    <name evidence="4" type="ORF">ETAA8_50790</name>
</gene>
<sequence>MLNHHKIKQDICEIGRRLYNKGFAAANDGNITVRVGENEVLCTPTMHSKGFLKPDDISLVDMTGKQLSGRKKRSSEALLHLEIYKQRPDVKSVVHCHPPHATAFAIAREPIPQCVLPEVEVFLGDVPITTYETPGGQAFADTVLPFVSKTNVIILANHGTVSYGVDVEQAYWWTEILDAYCRMLMLAKSLGRVNYFDETKERELLDLKQKWGWSDPRNTPEYKNCDICANDIFRDSWKQSGVERKAFEAPPAMGPSVAAAVKKEVAAAPAGGDQEALIKMITERVMEALAAGK</sequence>
<dbReference type="GO" id="GO:0046570">
    <property type="term" value="F:methylthioribulose 1-phosphate dehydratase activity"/>
    <property type="evidence" value="ECO:0007669"/>
    <property type="project" value="UniProtKB-EC"/>
</dbReference>
<name>A0A517YIC3_9BACT</name>
<dbReference type="KEGG" id="aagg:ETAA8_50790"/>
<dbReference type="EC" id="4.2.1.109" evidence="4"/>
<reference evidence="4 5" key="1">
    <citation type="submission" date="2019-02" db="EMBL/GenBank/DDBJ databases">
        <title>Deep-cultivation of Planctomycetes and their phenomic and genomic characterization uncovers novel biology.</title>
        <authorList>
            <person name="Wiegand S."/>
            <person name="Jogler M."/>
            <person name="Boedeker C."/>
            <person name="Pinto D."/>
            <person name="Vollmers J."/>
            <person name="Rivas-Marin E."/>
            <person name="Kohn T."/>
            <person name="Peeters S.H."/>
            <person name="Heuer A."/>
            <person name="Rast P."/>
            <person name="Oberbeckmann S."/>
            <person name="Bunk B."/>
            <person name="Jeske O."/>
            <person name="Meyerdierks A."/>
            <person name="Storesund J.E."/>
            <person name="Kallscheuer N."/>
            <person name="Luecker S."/>
            <person name="Lage O.M."/>
            <person name="Pohl T."/>
            <person name="Merkel B.J."/>
            <person name="Hornburger P."/>
            <person name="Mueller R.-W."/>
            <person name="Bruemmer F."/>
            <person name="Labrenz M."/>
            <person name="Spormann A.M."/>
            <person name="Op den Camp H."/>
            <person name="Overmann J."/>
            <person name="Amann R."/>
            <person name="Jetten M.S.M."/>
            <person name="Mascher T."/>
            <person name="Medema M.H."/>
            <person name="Devos D.P."/>
            <person name="Kaster A.-K."/>
            <person name="Ovreas L."/>
            <person name="Rohde M."/>
            <person name="Galperin M.Y."/>
            <person name="Jogler C."/>
        </authorList>
    </citation>
    <scope>NUCLEOTIDE SEQUENCE [LARGE SCALE GENOMIC DNA]</scope>
    <source>
        <strain evidence="4 5">ETA_A8</strain>
    </source>
</reference>
<keyword evidence="5" id="KW-1185">Reference proteome</keyword>
<dbReference type="Proteomes" id="UP000315017">
    <property type="component" value="Chromosome"/>
</dbReference>
<proteinExistence type="predicted"/>
<evidence type="ECO:0000313" key="5">
    <source>
        <dbReference type="Proteomes" id="UP000315017"/>
    </source>
</evidence>
<dbReference type="SMART" id="SM01007">
    <property type="entry name" value="Aldolase_II"/>
    <property type="match status" value="1"/>
</dbReference>
<dbReference type="Gene3D" id="3.40.225.10">
    <property type="entry name" value="Class II aldolase/adducin N-terminal domain"/>
    <property type="match status" value="1"/>
</dbReference>
<organism evidence="4 5">
    <name type="scientific">Anatilimnocola aggregata</name>
    <dbReference type="NCBI Taxonomy" id="2528021"/>
    <lineage>
        <taxon>Bacteria</taxon>
        <taxon>Pseudomonadati</taxon>
        <taxon>Planctomycetota</taxon>
        <taxon>Planctomycetia</taxon>
        <taxon>Pirellulales</taxon>
        <taxon>Pirellulaceae</taxon>
        <taxon>Anatilimnocola</taxon>
    </lineage>
</organism>
<protein>
    <submittedName>
        <fullName evidence="4">Methylthioribulose-1-phosphate dehydratase</fullName>
        <ecNumber evidence="4">4.2.1.109</ecNumber>
    </submittedName>
</protein>
<evidence type="ECO:0000313" key="4">
    <source>
        <dbReference type="EMBL" id="QDU29961.1"/>
    </source>
</evidence>
<dbReference type="PANTHER" id="PTHR22789">
    <property type="entry name" value="FUCULOSE PHOSPHATE ALDOLASE"/>
    <property type="match status" value="1"/>
</dbReference>
<evidence type="ECO:0000259" key="3">
    <source>
        <dbReference type="SMART" id="SM01007"/>
    </source>
</evidence>
<dbReference type="SUPFAM" id="SSF53639">
    <property type="entry name" value="AraD/HMP-PK domain-like"/>
    <property type="match status" value="1"/>
</dbReference>
<keyword evidence="2 4" id="KW-0456">Lyase</keyword>
<dbReference type="OrthoDB" id="9794581at2"/>
<dbReference type="EMBL" id="CP036274">
    <property type="protein sequence ID" value="QDU29961.1"/>
    <property type="molecule type" value="Genomic_DNA"/>
</dbReference>
<accession>A0A517YIC3</accession>
<keyword evidence="1" id="KW-0479">Metal-binding</keyword>
<dbReference type="AlphaFoldDB" id="A0A517YIC3"/>
<dbReference type="RefSeq" id="WP_145094616.1">
    <property type="nucleotide sequence ID" value="NZ_CP036274.1"/>
</dbReference>
<dbReference type="PANTHER" id="PTHR22789:SF0">
    <property type="entry name" value="3-OXO-TETRONATE 4-PHOSPHATE DECARBOXYLASE-RELATED"/>
    <property type="match status" value="1"/>
</dbReference>
<dbReference type="GO" id="GO:0019323">
    <property type="term" value="P:pentose catabolic process"/>
    <property type="evidence" value="ECO:0007669"/>
    <property type="project" value="TreeGrafter"/>
</dbReference>
<dbReference type="InterPro" id="IPR050197">
    <property type="entry name" value="Aldolase_class_II_sugar_metab"/>
</dbReference>
<dbReference type="GO" id="GO:0046872">
    <property type="term" value="F:metal ion binding"/>
    <property type="evidence" value="ECO:0007669"/>
    <property type="project" value="UniProtKB-KW"/>
</dbReference>
<evidence type="ECO:0000256" key="2">
    <source>
        <dbReference type="ARBA" id="ARBA00023239"/>
    </source>
</evidence>